<feature type="domain" description="Gfo/Idh/MocA-like oxidoreductase N-terminal" evidence="6">
    <location>
        <begin position="14"/>
        <end position="132"/>
    </location>
</feature>
<dbReference type="Proteomes" id="UP000077266">
    <property type="component" value="Unassembled WGS sequence"/>
</dbReference>
<organism evidence="8 9">
    <name type="scientific">Exidia glandulosa HHB12029</name>
    <dbReference type="NCBI Taxonomy" id="1314781"/>
    <lineage>
        <taxon>Eukaryota</taxon>
        <taxon>Fungi</taxon>
        <taxon>Dikarya</taxon>
        <taxon>Basidiomycota</taxon>
        <taxon>Agaricomycotina</taxon>
        <taxon>Agaricomycetes</taxon>
        <taxon>Auriculariales</taxon>
        <taxon>Exidiaceae</taxon>
        <taxon>Exidia</taxon>
    </lineage>
</organism>
<dbReference type="SUPFAM" id="SSF51735">
    <property type="entry name" value="NAD(P)-binding Rossmann-fold domains"/>
    <property type="match status" value="1"/>
</dbReference>
<dbReference type="InterPro" id="IPR000683">
    <property type="entry name" value="Gfo/Idh/MocA-like_OxRdtase_N"/>
</dbReference>
<keyword evidence="2" id="KW-0560">Oxidoreductase</keyword>
<evidence type="ECO:0000256" key="4">
    <source>
        <dbReference type="ARBA" id="ARBA00042988"/>
    </source>
</evidence>
<feature type="domain" description="GFO/IDH/MocA-like oxidoreductase" evidence="7">
    <location>
        <begin position="144"/>
        <end position="269"/>
    </location>
</feature>
<evidence type="ECO:0000256" key="1">
    <source>
        <dbReference type="ARBA" id="ARBA00010928"/>
    </source>
</evidence>
<evidence type="ECO:0000313" key="8">
    <source>
        <dbReference type="EMBL" id="KZV84290.1"/>
    </source>
</evidence>
<comment type="similarity">
    <text evidence="1">Belongs to the Gfo/Idh/MocA family.</text>
</comment>
<dbReference type="AlphaFoldDB" id="A0A165DDJ4"/>
<dbReference type="Pfam" id="PF22725">
    <property type="entry name" value="GFO_IDH_MocA_C3"/>
    <property type="match status" value="1"/>
</dbReference>
<accession>A0A165DDJ4</accession>
<protein>
    <recommendedName>
        <fullName evidence="3">D-xylose 1-dehydrogenase (NADP(+), D-xylono-1,5-lactone-forming)</fullName>
        <ecNumber evidence="3">1.1.1.179</ecNumber>
    </recommendedName>
    <alternativeName>
        <fullName evidence="4">D-xylose-NADP dehydrogenase</fullName>
    </alternativeName>
</protein>
<evidence type="ECO:0000313" key="9">
    <source>
        <dbReference type="Proteomes" id="UP000077266"/>
    </source>
</evidence>
<evidence type="ECO:0000256" key="5">
    <source>
        <dbReference type="ARBA" id="ARBA00049233"/>
    </source>
</evidence>
<dbReference type="InterPro" id="IPR036291">
    <property type="entry name" value="NAD(P)-bd_dom_sf"/>
</dbReference>
<keyword evidence="9" id="KW-1185">Reference proteome</keyword>
<dbReference type="PANTHER" id="PTHR22604:SF105">
    <property type="entry name" value="TRANS-1,2-DIHYDROBENZENE-1,2-DIOL DEHYDROGENASE"/>
    <property type="match status" value="1"/>
</dbReference>
<evidence type="ECO:0000259" key="6">
    <source>
        <dbReference type="Pfam" id="PF01408"/>
    </source>
</evidence>
<sequence>MFSPPEATKEPDALRIGILGAARIAPPALINPARSHPGVVIAAVAARNKTRAEKFAKQHGIEKVFGSYQELLDDPSIDAIYNPLPNGLHYEWTMKAIKAGKHVLLEKPSCNTAEETRKVFDYAKEKGVVVLEAFHYRFHPAAHRMRQIVSSGELGKIQSFEGALAMPRGIMGTDDIRFDYSLGGGALMDMGTYPLSFIRFLTSAEPSSVTSAHARPAADARVDAATLATFTLPGDATASIECDLALKPRLGFVPQMVKLGMTVKGDKGEATLFNFVMPVLYHYITVKTKDGKSRTEKVYVPPSTEGEWNGWPKAQVWWSTYRYQLEAFVDKVKGRTPHYWMEADDSVKQMEAIESIYAKSGLGSRPASTFVL</sequence>
<dbReference type="SUPFAM" id="SSF55347">
    <property type="entry name" value="Glyceraldehyde-3-phosphate dehydrogenase-like, C-terminal domain"/>
    <property type="match status" value="1"/>
</dbReference>
<dbReference type="PANTHER" id="PTHR22604">
    <property type="entry name" value="OXIDOREDUCTASES"/>
    <property type="match status" value="1"/>
</dbReference>
<proteinExistence type="inferred from homology"/>
<dbReference type="GO" id="GO:0000166">
    <property type="term" value="F:nucleotide binding"/>
    <property type="evidence" value="ECO:0007669"/>
    <property type="project" value="InterPro"/>
</dbReference>
<gene>
    <name evidence="8" type="ORF">EXIGLDRAFT_624485</name>
</gene>
<dbReference type="InParanoid" id="A0A165DDJ4"/>
<evidence type="ECO:0000259" key="7">
    <source>
        <dbReference type="Pfam" id="PF22725"/>
    </source>
</evidence>
<name>A0A165DDJ4_EXIGL</name>
<dbReference type="EMBL" id="KV426232">
    <property type="protein sequence ID" value="KZV84290.1"/>
    <property type="molecule type" value="Genomic_DNA"/>
</dbReference>
<comment type="catalytic activity">
    <reaction evidence="5">
        <text>D-xylose + NADP(+) = D-xylono-1,5-lactone + NADPH + H(+)</text>
        <dbReference type="Rhea" id="RHEA:22000"/>
        <dbReference type="ChEBI" id="CHEBI:15378"/>
        <dbReference type="ChEBI" id="CHEBI:15867"/>
        <dbReference type="ChEBI" id="CHEBI:53455"/>
        <dbReference type="ChEBI" id="CHEBI:57783"/>
        <dbReference type="ChEBI" id="CHEBI:58349"/>
        <dbReference type="EC" id="1.1.1.179"/>
    </reaction>
</comment>
<dbReference type="Pfam" id="PF01408">
    <property type="entry name" value="GFO_IDH_MocA"/>
    <property type="match status" value="1"/>
</dbReference>
<evidence type="ECO:0000256" key="2">
    <source>
        <dbReference type="ARBA" id="ARBA00023002"/>
    </source>
</evidence>
<dbReference type="STRING" id="1314781.A0A165DDJ4"/>
<dbReference type="Gene3D" id="3.30.360.10">
    <property type="entry name" value="Dihydrodipicolinate Reductase, domain 2"/>
    <property type="match status" value="1"/>
</dbReference>
<dbReference type="GO" id="GO:0047837">
    <property type="term" value="F:D-xylose 1-dehydrogenase (NADP+) activity"/>
    <property type="evidence" value="ECO:0007669"/>
    <property type="project" value="UniProtKB-EC"/>
</dbReference>
<dbReference type="InterPro" id="IPR055170">
    <property type="entry name" value="GFO_IDH_MocA-like_dom"/>
</dbReference>
<dbReference type="OrthoDB" id="64915at2759"/>
<dbReference type="EC" id="1.1.1.179" evidence="3"/>
<dbReference type="Gene3D" id="3.40.50.720">
    <property type="entry name" value="NAD(P)-binding Rossmann-like Domain"/>
    <property type="match status" value="1"/>
</dbReference>
<dbReference type="InterPro" id="IPR050984">
    <property type="entry name" value="Gfo/Idh/MocA_domain"/>
</dbReference>
<reference evidence="8 9" key="1">
    <citation type="journal article" date="2016" name="Mol. Biol. Evol.">
        <title>Comparative Genomics of Early-Diverging Mushroom-Forming Fungi Provides Insights into the Origins of Lignocellulose Decay Capabilities.</title>
        <authorList>
            <person name="Nagy L.G."/>
            <person name="Riley R."/>
            <person name="Tritt A."/>
            <person name="Adam C."/>
            <person name="Daum C."/>
            <person name="Floudas D."/>
            <person name="Sun H."/>
            <person name="Yadav J.S."/>
            <person name="Pangilinan J."/>
            <person name="Larsson K.H."/>
            <person name="Matsuura K."/>
            <person name="Barry K."/>
            <person name="Labutti K."/>
            <person name="Kuo R."/>
            <person name="Ohm R.A."/>
            <person name="Bhattacharya S.S."/>
            <person name="Shirouzu T."/>
            <person name="Yoshinaga Y."/>
            <person name="Martin F.M."/>
            <person name="Grigoriev I.V."/>
            <person name="Hibbett D.S."/>
        </authorList>
    </citation>
    <scope>NUCLEOTIDE SEQUENCE [LARGE SCALE GENOMIC DNA]</scope>
    <source>
        <strain evidence="8 9">HHB12029</strain>
    </source>
</reference>
<evidence type="ECO:0000256" key="3">
    <source>
        <dbReference type="ARBA" id="ARBA00038984"/>
    </source>
</evidence>